<reference evidence="2 3" key="1">
    <citation type="submission" date="2019-01" db="EMBL/GenBank/DDBJ databases">
        <title>Genome sequence of Bacillus glycinifermentans SRCM103574.</title>
        <authorList>
            <person name="Kong H.-J."/>
            <person name="Jeong S.-Y."/>
            <person name="Jeong D.-Y."/>
        </authorList>
    </citation>
    <scope>NUCLEOTIDE SEQUENCE [LARGE SCALE GENOMIC DNA]</scope>
    <source>
        <strain evidence="2 3">SRCM103574</strain>
    </source>
</reference>
<sequence>MNNKKIIFDIVMYIIFGVIGLYLVSKTDFGTGVFVFIAILYLAAIAYKVKQVFSNSDS</sequence>
<feature type="transmembrane region" description="Helical" evidence="1">
    <location>
        <begin position="31"/>
        <end position="49"/>
    </location>
</feature>
<keyword evidence="1" id="KW-1133">Transmembrane helix</keyword>
<name>A0AAJ3YY22_9BACI</name>
<evidence type="ECO:0000313" key="2">
    <source>
        <dbReference type="EMBL" id="QAT65374.1"/>
    </source>
</evidence>
<protein>
    <submittedName>
        <fullName evidence="2">Uncharacterized protein</fullName>
    </submittedName>
</protein>
<dbReference type="AlphaFoldDB" id="A0AAJ3YY22"/>
<gene>
    <name evidence="2" type="ORF">EQZ20_10895</name>
</gene>
<dbReference type="Proteomes" id="UP000288675">
    <property type="component" value="Chromosome"/>
</dbReference>
<dbReference type="EMBL" id="CP035232">
    <property type="protein sequence ID" value="QAT65374.1"/>
    <property type="molecule type" value="Genomic_DNA"/>
</dbReference>
<dbReference type="GeneID" id="82853187"/>
<dbReference type="RefSeq" id="WP_046132471.1">
    <property type="nucleotide sequence ID" value="NZ_CP035232.1"/>
</dbReference>
<accession>A0AAJ3YY22</accession>
<keyword evidence="1" id="KW-0812">Transmembrane</keyword>
<evidence type="ECO:0000313" key="3">
    <source>
        <dbReference type="Proteomes" id="UP000288675"/>
    </source>
</evidence>
<evidence type="ECO:0000256" key="1">
    <source>
        <dbReference type="SAM" id="Phobius"/>
    </source>
</evidence>
<keyword evidence="1" id="KW-0472">Membrane</keyword>
<proteinExistence type="predicted"/>
<feature type="transmembrane region" description="Helical" evidence="1">
    <location>
        <begin position="7"/>
        <end position="25"/>
    </location>
</feature>
<organism evidence="2 3">
    <name type="scientific">Bacillus glycinifermentans</name>
    <dbReference type="NCBI Taxonomy" id="1664069"/>
    <lineage>
        <taxon>Bacteria</taxon>
        <taxon>Bacillati</taxon>
        <taxon>Bacillota</taxon>
        <taxon>Bacilli</taxon>
        <taxon>Bacillales</taxon>
        <taxon>Bacillaceae</taxon>
        <taxon>Bacillus</taxon>
    </lineage>
</organism>